<evidence type="ECO:0000259" key="1">
    <source>
        <dbReference type="Pfam" id="PF18276"/>
    </source>
</evidence>
<gene>
    <name evidence="2" type="ORF">C5468_11285</name>
</gene>
<dbReference type="AlphaFoldDB" id="A0A4R4JC52"/>
<name>A0A4R4JC52_PHOLU</name>
<dbReference type="Proteomes" id="UP000295550">
    <property type="component" value="Unassembled WGS sequence"/>
</dbReference>
<evidence type="ECO:0000313" key="2">
    <source>
        <dbReference type="EMBL" id="TDB51558.1"/>
    </source>
</evidence>
<evidence type="ECO:0000313" key="3">
    <source>
        <dbReference type="Proteomes" id="UP000295550"/>
    </source>
</evidence>
<dbReference type="InterPro" id="IPR040840">
    <property type="entry name" value="TcA_TcB_BD"/>
</dbReference>
<dbReference type="RefSeq" id="WP_132345605.1">
    <property type="nucleotide sequence ID" value="NZ_CAWOLF010000010.1"/>
</dbReference>
<comment type="caution">
    <text evidence="2">The sequence shown here is derived from an EMBL/GenBank/DDBJ whole genome shotgun (WGS) entry which is preliminary data.</text>
</comment>
<protein>
    <recommendedName>
        <fullName evidence="1">Tc toxin complex TcA C-terminal TcB-binding domain-containing protein</fullName>
    </recommendedName>
</protein>
<dbReference type="Pfam" id="PF18276">
    <property type="entry name" value="TcA_TcB_BD"/>
    <property type="match status" value="1"/>
</dbReference>
<dbReference type="EMBL" id="PUJX01000010">
    <property type="protein sequence ID" value="TDB51558.1"/>
    <property type="molecule type" value="Genomic_DNA"/>
</dbReference>
<organism evidence="2 3">
    <name type="scientific">Photorhabdus luminescens subsp. mexicana</name>
    <dbReference type="NCBI Taxonomy" id="2100167"/>
    <lineage>
        <taxon>Bacteria</taxon>
        <taxon>Pseudomonadati</taxon>
        <taxon>Pseudomonadota</taxon>
        <taxon>Gammaproteobacteria</taxon>
        <taxon>Enterobacterales</taxon>
        <taxon>Morganellaceae</taxon>
        <taxon>Photorhabdus</taxon>
    </lineage>
</organism>
<accession>A0A4R4JC52</accession>
<feature type="domain" description="Tc toxin complex TcA C-terminal TcB-binding" evidence="1">
    <location>
        <begin position="2"/>
        <end position="52"/>
    </location>
</feature>
<reference evidence="2 3" key="1">
    <citation type="journal article" date="2019" name="Int. J. Syst. Evol. Microbiol.">
        <title>Photorhabdus khanii subsp. guanajuatensis subsp. nov., isolated from Heterorhabditis atacamensis, and Photorhabdus luminescens subsp. mexicana subsp. nov., isolated from Heterorhabditis mexicana entomopathogenic nematodes.</title>
        <authorList>
            <person name="Machado R.A.R."/>
            <person name="Bruno P."/>
            <person name="Arce C.C.M."/>
            <person name="Liechti N."/>
            <person name="Kohler A."/>
            <person name="Bernal J."/>
            <person name="Bruggmann R."/>
            <person name="Turlings T.C.J."/>
        </authorList>
    </citation>
    <scope>NUCLEOTIDE SEQUENCE [LARGE SCALE GENOMIC DNA]</scope>
    <source>
        <strain evidence="2 3">MEX47-22</strain>
    </source>
</reference>
<proteinExistence type="predicted"/>
<sequence>MFDDDRYLPFEGTGAISTWILEFPDQSVIDVLIPSTYTSQLKDIQINLHYTALDGGKPFATAVKGKMKSG</sequence>